<dbReference type="AlphaFoldDB" id="G2KRD7"/>
<dbReference type="SUPFAM" id="SSF56672">
    <property type="entry name" value="DNA/RNA polymerases"/>
    <property type="match status" value="1"/>
</dbReference>
<dbReference type="InterPro" id="IPR050116">
    <property type="entry name" value="DNA_polymerase-Y"/>
</dbReference>
<evidence type="ECO:0000313" key="6">
    <source>
        <dbReference type="Proteomes" id="UP000009286"/>
    </source>
</evidence>
<proteinExistence type="inferred from homology"/>
<keyword evidence="3" id="KW-0808">Transferase</keyword>
<dbReference type="InterPro" id="IPR043128">
    <property type="entry name" value="Rev_trsase/Diguanyl_cyclase"/>
</dbReference>
<dbReference type="InterPro" id="IPR001126">
    <property type="entry name" value="UmuC"/>
</dbReference>
<dbReference type="InterPro" id="IPR043502">
    <property type="entry name" value="DNA/RNA_pol_sf"/>
</dbReference>
<keyword evidence="3" id="KW-0548">Nucleotidyltransferase</keyword>
<dbReference type="GO" id="GO:0009432">
    <property type="term" value="P:SOS response"/>
    <property type="evidence" value="ECO:0007669"/>
    <property type="project" value="TreeGrafter"/>
</dbReference>
<feature type="domain" description="UmuC" evidence="4">
    <location>
        <begin position="13"/>
        <end position="196"/>
    </location>
</feature>
<dbReference type="InterPro" id="IPR053848">
    <property type="entry name" value="IMS_HHH_1"/>
</dbReference>
<dbReference type="GO" id="GO:0042276">
    <property type="term" value="P:error-prone translesion synthesis"/>
    <property type="evidence" value="ECO:0007669"/>
    <property type="project" value="TreeGrafter"/>
</dbReference>
<keyword evidence="2" id="KW-0515">Mutator protein</keyword>
<dbReference type="Proteomes" id="UP000009286">
    <property type="component" value="Chromosome"/>
</dbReference>
<dbReference type="KEGG" id="mai:MICA_851"/>
<dbReference type="OrthoDB" id="9808813at2"/>
<dbReference type="Gene3D" id="1.10.150.20">
    <property type="entry name" value="5' to 3' exonuclease, C-terminal subdomain"/>
    <property type="match status" value="1"/>
</dbReference>
<evidence type="ECO:0000313" key="5">
    <source>
        <dbReference type="EMBL" id="AEP09184.1"/>
    </source>
</evidence>
<dbReference type="STRING" id="856793.MICA_851"/>
<dbReference type="GO" id="GO:0003684">
    <property type="term" value="F:damaged DNA binding"/>
    <property type="evidence" value="ECO:0007669"/>
    <property type="project" value="InterPro"/>
</dbReference>
<sequence>MNFTPPEQSGLQWLFLDLNSYFATIEQELNPHLRGRPVAVVPMMTDHTCAIAASYEAKLYGVKTGTIIRDAKRMCPKLVCVPARHDQYVIYHNKILDEVIRHTPINKIWSIDELSSRLPPNKRNAESVTALAQRIKAGLRDNVGTQIKCSIGVAPNSFLAKVATDMKKPDGFVILDPATMAEKLFALKLTDLPGINVAMNERLKKSGITSVEGLWNISPKHARRVWGSVAGERFWYNLRGYDVPDTETDRSIFGHSRILDPALRRPDAAREVARRLLIKAATRLRREGFFAARLNFSTRIIDPATRMETRWAAEARLPPAQDNFSFLRALDEMWDAMMDETRAMQMRKVSVSLYKLCRDGEITDDLFDTASATVRKQTAKDDALSAVMDKINTKYGAESLRLGVSPKTQAGFVGTKIAFSRVPDLAEFSE</sequence>
<dbReference type="GO" id="GO:0006281">
    <property type="term" value="P:DNA repair"/>
    <property type="evidence" value="ECO:0007669"/>
    <property type="project" value="InterPro"/>
</dbReference>
<reference evidence="5 6" key="1">
    <citation type="journal article" date="2011" name="BMC Genomics">
        <title>Genomic insights into an obligate epibiotic bacterial predator: Micavibrio aeruginosavorus ARL-13.</title>
        <authorList>
            <person name="Wang Z."/>
            <person name="Kadouri D."/>
            <person name="Wu M."/>
        </authorList>
    </citation>
    <scope>NUCLEOTIDE SEQUENCE [LARGE SCALE GENOMIC DNA]</scope>
    <source>
        <strain evidence="5 6">ARL-13</strain>
    </source>
</reference>
<dbReference type="Pfam" id="PF21999">
    <property type="entry name" value="IMS_HHH_1"/>
    <property type="match status" value="1"/>
</dbReference>
<dbReference type="RefSeq" id="WP_014102407.1">
    <property type="nucleotide sequence ID" value="NC_016026.1"/>
</dbReference>
<dbReference type="PANTHER" id="PTHR11076:SF33">
    <property type="entry name" value="DNA POLYMERASE KAPPA"/>
    <property type="match status" value="1"/>
</dbReference>
<dbReference type="CDD" id="cd00424">
    <property type="entry name" value="PolY"/>
    <property type="match status" value="1"/>
</dbReference>
<name>G2KRD7_MICAA</name>
<organism evidence="5 6">
    <name type="scientific">Micavibrio aeruginosavorus (strain ARL-13)</name>
    <dbReference type="NCBI Taxonomy" id="856793"/>
    <lineage>
        <taxon>Bacteria</taxon>
        <taxon>Pseudomonadati</taxon>
        <taxon>Bdellovibrionota</taxon>
        <taxon>Bdellovibrionia</taxon>
        <taxon>Bdellovibrionales</taxon>
        <taxon>Pseudobdellovibrionaceae</taxon>
        <taxon>Micavibrio</taxon>
    </lineage>
</organism>
<keyword evidence="3" id="KW-0239">DNA-directed DNA polymerase</keyword>
<evidence type="ECO:0000256" key="1">
    <source>
        <dbReference type="ARBA" id="ARBA00010945"/>
    </source>
</evidence>
<comment type="similarity">
    <text evidence="1">Belongs to the DNA polymerase type-Y family.</text>
</comment>
<dbReference type="PANTHER" id="PTHR11076">
    <property type="entry name" value="DNA REPAIR POLYMERASE UMUC / TRANSFERASE FAMILY MEMBER"/>
    <property type="match status" value="1"/>
</dbReference>
<evidence type="ECO:0000256" key="2">
    <source>
        <dbReference type="ARBA" id="ARBA00022457"/>
    </source>
</evidence>
<dbReference type="Pfam" id="PF00817">
    <property type="entry name" value="IMS"/>
    <property type="match status" value="1"/>
</dbReference>
<dbReference type="InterPro" id="IPR017961">
    <property type="entry name" value="DNA_pol_Y-fam_little_finger"/>
</dbReference>
<evidence type="ECO:0000259" key="4">
    <source>
        <dbReference type="PROSITE" id="PS50173"/>
    </source>
</evidence>
<keyword evidence="6" id="KW-1185">Reference proteome</keyword>
<dbReference type="eggNOG" id="COG0389">
    <property type="taxonomic scope" value="Bacteria"/>
</dbReference>
<accession>G2KRD7</accession>
<dbReference type="GO" id="GO:0005829">
    <property type="term" value="C:cytosol"/>
    <property type="evidence" value="ECO:0007669"/>
    <property type="project" value="TreeGrafter"/>
</dbReference>
<evidence type="ECO:0000256" key="3">
    <source>
        <dbReference type="ARBA" id="ARBA00022932"/>
    </source>
</evidence>
<gene>
    <name evidence="5" type="ordered locus">MICA_851</name>
</gene>
<dbReference type="HOGENOM" id="CLU_012348_1_1_5"/>
<dbReference type="PROSITE" id="PS50173">
    <property type="entry name" value="UMUC"/>
    <property type="match status" value="1"/>
</dbReference>
<protein>
    <submittedName>
        <fullName evidence="5">ImpB/mucB/samB family protein</fullName>
    </submittedName>
</protein>
<dbReference type="Gene3D" id="3.30.70.270">
    <property type="match status" value="1"/>
</dbReference>
<dbReference type="Gene3D" id="3.40.1170.60">
    <property type="match status" value="1"/>
</dbReference>
<dbReference type="EMBL" id="CP002382">
    <property type="protein sequence ID" value="AEP09184.1"/>
    <property type="molecule type" value="Genomic_DNA"/>
</dbReference>
<dbReference type="GO" id="GO:0003887">
    <property type="term" value="F:DNA-directed DNA polymerase activity"/>
    <property type="evidence" value="ECO:0007669"/>
    <property type="project" value="UniProtKB-KW"/>
</dbReference>
<dbReference type="Pfam" id="PF11799">
    <property type="entry name" value="IMS_C"/>
    <property type="match status" value="1"/>
</dbReference>